<comment type="caution">
    <text evidence="1">The sequence shown here is derived from an EMBL/GenBank/DDBJ whole genome shotgun (WGS) entry which is preliminary data.</text>
</comment>
<gene>
    <name evidence="1" type="ORF">GUJ93_ZPchr0006g42536</name>
</gene>
<dbReference type="EMBL" id="JAAALK010000283">
    <property type="protein sequence ID" value="KAG8075351.1"/>
    <property type="molecule type" value="Genomic_DNA"/>
</dbReference>
<protein>
    <submittedName>
        <fullName evidence="1">Uncharacterized protein</fullName>
    </submittedName>
</protein>
<sequence>MRDLGDLLSKPNPMAEELIPPSLAAMPAPGPTYGYNPTNGGGFMLVSSPTGHSGIVGFPSIDGLRGHGWVRTTQALFGRLLHRP</sequence>
<reference evidence="1" key="1">
    <citation type="journal article" date="2021" name="bioRxiv">
        <title>Whole Genome Assembly and Annotation of Northern Wild Rice, Zizania palustris L., Supports a Whole Genome Duplication in the Zizania Genus.</title>
        <authorList>
            <person name="Haas M."/>
            <person name="Kono T."/>
            <person name="Macchietto M."/>
            <person name="Millas R."/>
            <person name="McGilp L."/>
            <person name="Shao M."/>
            <person name="Duquette J."/>
            <person name="Hirsch C.N."/>
            <person name="Kimball J."/>
        </authorList>
    </citation>
    <scope>NUCLEOTIDE SEQUENCE</scope>
    <source>
        <tissue evidence="1">Fresh leaf tissue</tissue>
    </source>
</reference>
<accession>A0A8J5TFP0</accession>
<organism evidence="1 2">
    <name type="scientific">Zizania palustris</name>
    <name type="common">Northern wild rice</name>
    <dbReference type="NCBI Taxonomy" id="103762"/>
    <lineage>
        <taxon>Eukaryota</taxon>
        <taxon>Viridiplantae</taxon>
        <taxon>Streptophyta</taxon>
        <taxon>Embryophyta</taxon>
        <taxon>Tracheophyta</taxon>
        <taxon>Spermatophyta</taxon>
        <taxon>Magnoliopsida</taxon>
        <taxon>Liliopsida</taxon>
        <taxon>Poales</taxon>
        <taxon>Poaceae</taxon>
        <taxon>BOP clade</taxon>
        <taxon>Oryzoideae</taxon>
        <taxon>Oryzeae</taxon>
        <taxon>Zizaniinae</taxon>
        <taxon>Zizania</taxon>
    </lineage>
</organism>
<dbReference type="OrthoDB" id="7763451at2759"/>
<dbReference type="AlphaFoldDB" id="A0A8J5TFP0"/>
<evidence type="ECO:0000313" key="2">
    <source>
        <dbReference type="Proteomes" id="UP000729402"/>
    </source>
</evidence>
<name>A0A8J5TFP0_ZIZPA</name>
<dbReference type="Proteomes" id="UP000729402">
    <property type="component" value="Unassembled WGS sequence"/>
</dbReference>
<evidence type="ECO:0000313" key="1">
    <source>
        <dbReference type="EMBL" id="KAG8075351.1"/>
    </source>
</evidence>
<reference evidence="1" key="2">
    <citation type="submission" date="2021-02" db="EMBL/GenBank/DDBJ databases">
        <authorList>
            <person name="Kimball J.A."/>
            <person name="Haas M.W."/>
            <person name="Macchietto M."/>
            <person name="Kono T."/>
            <person name="Duquette J."/>
            <person name="Shao M."/>
        </authorList>
    </citation>
    <scope>NUCLEOTIDE SEQUENCE</scope>
    <source>
        <tissue evidence="1">Fresh leaf tissue</tissue>
    </source>
</reference>
<keyword evidence="2" id="KW-1185">Reference proteome</keyword>
<proteinExistence type="predicted"/>